<accession>A0A9D9NJI6</accession>
<comment type="caution">
    <text evidence="3">The sequence shown here is derived from an EMBL/GenBank/DDBJ whole genome shotgun (WGS) entry which is preliminary data.</text>
</comment>
<reference evidence="3" key="2">
    <citation type="journal article" date="2021" name="PeerJ">
        <title>Extensive microbial diversity within the chicken gut microbiome revealed by metagenomics and culture.</title>
        <authorList>
            <person name="Gilroy R."/>
            <person name="Ravi A."/>
            <person name="Getino M."/>
            <person name="Pursley I."/>
            <person name="Horton D.L."/>
            <person name="Alikhan N.F."/>
            <person name="Baker D."/>
            <person name="Gharbi K."/>
            <person name="Hall N."/>
            <person name="Watson M."/>
            <person name="Adriaenssens E.M."/>
            <person name="Foster-Nyarko E."/>
            <person name="Jarju S."/>
            <person name="Secka A."/>
            <person name="Antonio M."/>
            <person name="Oren A."/>
            <person name="Chaudhuri R.R."/>
            <person name="La Ragione R."/>
            <person name="Hildebrand F."/>
            <person name="Pallen M.J."/>
        </authorList>
    </citation>
    <scope>NUCLEOTIDE SEQUENCE</scope>
    <source>
        <strain evidence="3">6919</strain>
    </source>
</reference>
<organism evidence="3 4">
    <name type="scientific">Candidatus Limisoma faecipullorum</name>
    <dbReference type="NCBI Taxonomy" id="2840854"/>
    <lineage>
        <taxon>Bacteria</taxon>
        <taxon>Pseudomonadati</taxon>
        <taxon>Bacteroidota</taxon>
        <taxon>Bacteroidia</taxon>
        <taxon>Bacteroidales</taxon>
        <taxon>Candidatus Limisoma</taxon>
    </lineage>
</organism>
<dbReference type="PANTHER" id="PTHR19959:SF119">
    <property type="entry name" value="FUNGAL LIPASE-LIKE DOMAIN-CONTAINING PROTEIN"/>
    <property type="match status" value="1"/>
</dbReference>
<dbReference type="AlphaFoldDB" id="A0A9D9NJI6"/>
<protein>
    <submittedName>
        <fullName evidence="3">CHAT domain-containing protein</fullName>
    </submittedName>
</protein>
<evidence type="ECO:0000259" key="2">
    <source>
        <dbReference type="Pfam" id="PF12770"/>
    </source>
</evidence>
<evidence type="ECO:0000256" key="1">
    <source>
        <dbReference type="SAM" id="SignalP"/>
    </source>
</evidence>
<proteinExistence type="predicted"/>
<gene>
    <name evidence="3" type="ORF">IAB88_02425</name>
</gene>
<dbReference type="InterPro" id="IPR024983">
    <property type="entry name" value="CHAT_dom"/>
</dbReference>
<dbReference type="InterPro" id="IPR019734">
    <property type="entry name" value="TPR_rpt"/>
</dbReference>
<feature type="signal peptide" evidence="1">
    <location>
        <begin position="1"/>
        <end position="19"/>
    </location>
</feature>
<dbReference type="SUPFAM" id="SSF48452">
    <property type="entry name" value="TPR-like"/>
    <property type="match status" value="3"/>
</dbReference>
<dbReference type="PANTHER" id="PTHR19959">
    <property type="entry name" value="KINESIN LIGHT CHAIN"/>
    <property type="match status" value="1"/>
</dbReference>
<feature type="domain" description="CHAT" evidence="2">
    <location>
        <begin position="756"/>
        <end position="1122"/>
    </location>
</feature>
<dbReference type="SMART" id="SM00028">
    <property type="entry name" value="TPR"/>
    <property type="match status" value="6"/>
</dbReference>
<name>A0A9D9NJI6_9BACT</name>
<dbReference type="Gene3D" id="1.25.40.10">
    <property type="entry name" value="Tetratricopeptide repeat domain"/>
    <property type="match status" value="3"/>
</dbReference>
<reference evidence="3" key="1">
    <citation type="submission" date="2020-10" db="EMBL/GenBank/DDBJ databases">
        <authorList>
            <person name="Gilroy R."/>
        </authorList>
    </citation>
    <scope>NUCLEOTIDE SEQUENCE</scope>
    <source>
        <strain evidence="3">6919</strain>
    </source>
</reference>
<dbReference type="Pfam" id="PF13374">
    <property type="entry name" value="TPR_10"/>
    <property type="match status" value="2"/>
</dbReference>
<evidence type="ECO:0000313" key="3">
    <source>
        <dbReference type="EMBL" id="MBO8475831.1"/>
    </source>
</evidence>
<dbReference type="Pfam" id="PF13424">
    <property type="entry name" value="TPR_12"/>
    <property type="match status" value="2"/>
</dbReference>
<dbReference type="InterPro" id="IPR011990">
    <property type="entry name" value="TPR-like_helical_dom_sf"/>
</dbReference>
<keyword evidence="1" id="KW-0732">Signal</keyword>
<dbReference type="Pfam" id="PF12770">
    <property type="entry name" value="CHAT"/>
    <property type="match status" value="1"/>
</dbReference>
<evidence type="ECO:0000313" key="4">
    <source>
        <dbReference type="Proteomes" id="UP000823598"/>
    </source>
</evidence>
<dbReference type="EMBL" id="JADIMC010000032">
    <property type="protein sequence ID" value="MBO8475831.1"/>
    <property type="molecule type" value="Genomic_DNA"/>
</dbReference>
<dbReference type="Proteomes" id="UP000823598">
    <property type="component" value="Unassembled WGS sequence"/>
</dbReference>
<sequence length="1126" mass="123145">MKIVPVLLSAIMAAVSVLARTAEDGSLDSVYAEAGKAEAEHGKYSEEYVRALMSLTSAYLEADDLDNSLATALEAYEIADSLGYGDVAAALAGSAGYDYKWLAGRCGDDYAKARDLYSNSIHYFSAAGPSYGGEIKSVRLKLAATYCHEADGKYEGGDYAAAVEIMAGIALPMVESVAGRVSYEYATAAGNLAVYYDAAGDYRQAVATELEVLGIERSLSGEDDKLRVAKSLGNLCTYYYSAGDYDKAVKAGMESVAIYQAGALVGDDEISGYSTALDNLAIAYSEIGMYDKALELEKKSLDLIAAISGEESWDYAVSLTNYASLEESAGNYVDAMRDAEKAVGIMAGAVGKGHPDYARSLKVLANACSAAGDYSKALALEKKSSERLAEALGERHPDYIVSLNNLASTYSHIGERDSALIVGKKAVGLSKSVHGENHPDYITTLGNLAGYYAGVSDFTGAIAVDKEVLELVRRNYGEDYPGYAMTLNNICNYEIMSGNAAGAVAWGERALTAYGRIYEERHPDYTTALENLIAAYFFSGDYGNCEKYIGAVNRNRGKEIRSGFAGMTNAERSKFWNKYRHWYEEFLPNYAFRIGSDSLRTAAYDGLLLSKGLLLNSDIEMRKLVAESGDTSVLRLFDEMNYNRRMLGKLYGKPVAERGVDTDSLALAVERQERQLVERCKAYGDYTRNLAISWQDVEKRLAPGEIAVEFLSFATQGDVQYAALVLKKGYRSPEMIPLFKGSQLEGLDINLYYSSSSLYSLVWQPLEEELDDVERVYFAPAGELYNIAVESVLTPDLKIISDSIEFYRLSSTRQLALDRVAVNKGNAAVYGGLRYDTGIATLDRDSRGYGLRGRAARSQVADLALRGAVSDLPGTKVEAEEICESLKGADMEVEIFTDTVGTEASFKNLQGEDLRLLHIATHGFYWTEREASRMDFVGFLMRGDDRAAVEDKALTRSGLLFAGANNALQGKTLPDGVEDGILTAQEIASLDFNGLDLVVLSACQTGLGEITGDGVFGLQRGFKKAGAGTLLMSLWKVDDDATRLLMTRFYHNLLSGMSKYESLKEAQRYVRDYAVTVEVKPDVRPAISAAAREEARKRRQAEKEYKTVQKYRDPYYWAGFILLDAR</sequence>
<feature type="chain" id="PRO_5038416248" evidence="1">
    <location>
        <begin position="20"/>
        <end position="1126"/>
    </location>
</feature>